<dbReference type="RefSeq" id="WP_204915542.1">
    <property type="nucleotide sequence ID" value="NZ_JAFEUP010000002.1"/>
</dbReference>
<sequence length="190" mass="21127">MSRGLRSLGVVVASIFLSACGSLLPSEHDETISPFGDYTDTEIRYSQAVPGKTSRAELFSLGFDPLAQGNGRMLSFVDIRLMFVQPNIPIDYLPDGLIKCLEAKDRCIGYAFEFSKTDTQRVGSFWADVLNFSKQREVKGWSFRTVFVLVDDVLVHKVSNGEPNIRKVLVKKNPLGPIQGAGEFFSDQLK</sequence>
<proteinExistence type="predicted"/>
<dbReference type="Proteomes" id="UP000717995">
    <property type="component" value="Unassembled WGS sequence"/>
</dbReference>
<dbReference type="PROSITE" id="PS51257">
    <property type="entry name" value="PROKAR_LIPOPROTEIN"/>
    <property type="match status" value="1"/>
</dbReference>
<accession>A0ABS2ICE6</accession>
<evidence type="ECO:0008006" key="3">
    <source>
        <dbReference type="Google" id="ProtNLM"/>
    </source>
</evidence>
<keyword evidence="2" id="KW-1185">Reference proteome</keyword>
<dbReference type="EMBL" id="JAFEUP010000002">
    <property type="protein sequence ID" value="MBM7060420.1"/>
    <property type="molecule type" value="Genomic_DNA"/>
</dbReference>
<name>A0ABS2ICE6_9GAMM</name>
<organism evidence="1 2">
    <name type="scientific">Zestomonas insulae</name>
    <dbReference type="NCBI Taxonomy" id="2809017"/>
    <lineage>
        <taxon>Bacteria</taxon>
        <taxon>Pseudomonadati</taxon>
        <taxon>Pseudomonadota</taxon>
        <taxon>Gammaproteobacteria</taxon>
        <taxon>Pseudomonadales</taxon>
        <taxon>Pseudomonadaceae</taxon>
        <taxon>Zestomonas</taxon>
    </lineage>
</organism>
<evidence type="ECO:0000313" key="2">
    <source>
        <dbReference type="Proteomes" id="UP000717995"/>
    </source>
</evidence>
<reference evidence="1 2" key="1">
    <citation type="submission" date="2021-02" db="EMBL/GenBank/DDBJ databases">
        <authorList>
            <person name="Lee D.-H."/>
        </authorList>
    </citation>
    <scope>NUCLEOTIDE SEQUENCE [LARGE SCALE GENOMIC DNA]</scope>
    <source>
        <strain evidence="1 2">UL073</strain>
    </source>
</reference>
<protein>
    <recommendedName>
        <fullName evidence="3">Lipoprotein</fullName>
    </recommendedName>
</protein>
<evidence type="ECO:0000313" key="1">
    <source>
        <dbReference type="EMBL" id="MBM7060420.1"/>
    </source>
</evidence>
<gene>
    <name evidence="1" type="ORF">JQX08_06850</name>
</gene>
<comment type="caution">
    <text evidence="1">The sequence shown here is derived from an EMBL/GenBank/DDBJ whole genome shotgun (WGS) entry which is preliminary data.</text>
</comment>